<dbReference type="GO" id="GO:0003724">
    <property type="term" value="F:RNA helicase activity"/>
    <property type="evidence" value="ECO:0007669"/>
    <property type="project" value="UniProtKB-EC"/>
</dbReference>
<dbReference type="Pfam" id="PF00270">
    <property type="entry name" value="DEAD"/>
    <property type="match status" value="1"/>
</dbReference>
<feature type="compositionally biased region" description="Basic and acidic residues" evidence="10">
    <location>
        <begin position="367"/>
        <end position="377"/>
    </location>
</feature>
<protein>
    <recommendedName>
        <fullName evidence="2">RNA helicase</fullName>
        <ecNumber evidence="2">3.6.4.13</ecNumber>
    </recommendedName>
</protein>
<organism evidence="13 14">
    <name type="scientific">Cutaneotrichosporon spelunceum</name>
    <dbReference type="NCBI Taxonomy" id="1672016"/>
    <lineage>
        <taxon>Eukaryota</taxon>
        <taxon>Fungi</taxon>
        <taxon>Dikarya</taxon>
        <taxon>Basidiomycota</taxon>
        <taxon>Agaricomycotina</taxon>
        <taxon>Tremellomycetes</taxon>
        <taxon>Trichosporonales</taxon>
        <taxon>Trichosporonaceae</taxon>
        <taxon>Cutaneotrichosporon</taxon>
    </lineage>
</organism>
<dbReference type="GO" id="GO:0003676">
    <property type="term" value="F:nucleic acid binding"/>
    <property type="evidence" value="ECO:0007669"/>
    <property type="project" value="InterPro"/>
</dbReference>
<feature type="compositionally biased region" description="Basic and acidic residues" evidence="10">
    <location>
        <begin position="28"/>
        <end position="129"/>
    </location>
</feature>
<dbReference type="AlphaFoldDB" id="A0AAD3TXM7"/>
<evidence type="ECO:0000256" key="7">
    <source>
        <dbReference type="ARBA" id="ARBA00023187"/>
    </source>
</evidence>
<dbReference type="PROSITE" id="PS51194">
    <property type="entry name" value="HELICASE_CTER"/>
    <property type="match status" value="1"/>
</dbReference>
<keyword evidence="7" id="KW-0508">mRNA splicing</keyword>
<dbReference type="SUPFAM" id="SSF52540">
    <property type="entry name" value="P-loop containing nucleoside triphosphate hydrolases"/>
    <property type="match status" value="1"/>
</dbReference>
<evidence type="ECO:0000256" key="9">
    <source>
        <dbReference type="ARBA" id="ARBA00038511"/>
    </source>
</evidence>
<evidence type="ECO:0000259" key="11">
    <source>
        <dbReference type="PROSITE" id="PS51192"/>
    </source>
</evidence>
<keyword evidence="5" id="KW-0347">Helicase</keyword>
<dbReference type="GO" id="GO:0005634">
    <property type="term" value="C:nucleus"/>
    <property type="evidence" value="ECO:0007669"/>
    <property type="project" value="UniProtKB-SubCell"/>
</dbReference>
<feature type="compositionally biased region" description="Basic and acidic residues" evidence="10">
    <location>
        <begin position="341"/>
        <end position="352"/>
    </location>
</feature>
<dbReference type="PROSITE" id="PS00039">
    <property type="entry name" value="DEAD_ATP_HELICASE"/>
    <property type="match status" value="1"/>
</dbReference>
<dbReference type="SMART" id="SM00487">
    <property type="entry name" value="DEXDc"/>
    <property type="match status" value="1"/>
</dbReference>
<keyword evidence="6" id="KW-0067">ATP-binding</keyword>
<dbReference type="Gene3D" id="3.40.50.300">
    <property type="entry name" value="P-loop containing nucleotide triphosphate hydrolases"/>
    <property type="match status" value="2"/>
</dbReference>
<feature type="region of interest" description="Disordered" evidence="10">
    <location>
        <begin position="241"/>
        <end position="377"/>
    </location>
</feature>
<feature type="region of interest" description="Disordered" evidence="10">
    <location>
        <begin position="904"/>
        <end position="925"/>
    </location>
</feature>
<feature type="compositionally biased region" description="Polar residues" evidence="10">
    <location>
        <begin position="164"/>
        <end position="174"/>
    </location>
</feature>
<dbReference type="SMART" id="SM00490">
    <property type="entry name" value="HELICc"/>
    <property type="match status" value="1"/>
</dbReference>
<feature type="domain" description="Helicase ATP-binding" evidence="11">
    <location>
        <begin position="454"/>
        <end position="632"/>
    </location>
</feature>
<feature type="compositionally biased region" description="Basic and acidic residues" evidence="10">
    <location>
        <begin position="177"/>
        <end position="188"/>
    </location>
</feature>
<comment type="caution">
    <text evidence="13">The sequence shown here is derived from an EMBL/GenBank/DDBJ whole genome shotgun (WGS) entry which is preliminary data.</text>
</comment>
<dbReference type="InterPro" id="IPR027417">
    <property type="entry name" value="P-loop_NTPase"/>
</dbReference>
<reference evidence="13" key="1">
    <citation type="journal article" date="2023" name="BMC Genomics">
        <title>Chromosome-level genome assemblies of Cutaneotrichosporon spp. (Trichosporonales, Basidiomycota) reveal imbalanced evolution between nucleotide sequences and chromosome synteny.</title>
        <authorList>
            <person name="Kobayashi Y."/>
            <person name="Kayamori A."/>
            <person name="Aoki K."/>
            <person name="Shiwa Y."/>
            <person name="Matsutani M."/>
            <person name="Fujita N."/>
            <person name="Sugita T."/>
            <person name="Iwasaki W."/>
            <person name="Tanaka N."/>
            <person name="Takashima M."/>
        </authorList>
    </citation>
    <scope>NUCLEOTIDE SEQUENCE</scope>
    <source>
        <strain evidence="13">HIS016</strain>
    </source>
</reference>
<keyword evidence="7" id="KW-0507">mRNA processing</keyword>
<feature type="region of interest" description="Disordered" evidence="10">
    <location>
        <begin position="1"/>
        <end position="193"/>
    </location>
</feature>
<proteinExistence type="inferred from homology"/>
<evidence type="ECO:0000256" key="4">
    <source>
        <dbReference type="ARBA" id="ARBA00022801"/>
    </source>
</evidence>
<evidence type="ECO:0000256" key="5">
    <source>
        <dbReference type="ARBA" id="ARBA00022806"/>
    </source>
</evidence>
<reference evidence="13" key="2">
    <citation type="submission" date="2023-06" db="EMBL/GenBank/DDBJ databases">
        <authorList>
            <person name="Kobayashi Y."/>
            <person name="Kayamori A."/>
            <person name="Aoki K."/>
            <person name="Shiwa Y."/>
            <person name="Fujita N."/>
            <person name="Sugita T."/>
            <person name="Iwasaki W."/>
            <person name="Tanaka N."/>
            <person name="Takashima M."/>
        </authorList>
    </citation>
    <scope>NUCLEOTIDE SEQUENCE</scope>
    <source>
        <strain evidence="13">HIS016</strain>
    </source>
</reference>
<feature type="domain" description="Helicase C-terminal" evidence="12">
    <location>
        <begin position="656"/>
        <end position="810"/>
    </location>
</feature>
<keyword evidence="14" id="KW-1185">Reference proteome</keyword>
<feature type="compositionally biased region" description="Basic and acidic residues" evidence="10">
    <location>
        <begin position="834"/>
        <end position="851"/>
    </location>
</feature>
<evidence type="ECO:0000256" key="3">
    <source>
        <dbReference type="ARBA" id="ARBA00022741"/>
    </source>
</evidence>
<dbReference type="PANTHER" id="PTHR47958">
    <property type="entry name" value="ATP-DEPENDENT RNA HELICASE DBP3"/>
    <property type="match status" value="1"/>
</dbReference>
<dbReference type="Pfam" id="PF00271">
    <property type="entry name" value="Helicase_C"/>
    <property type="match status" value="1"/>
</dbReference>
<feature type="compositionally biased region" description="Acidic residues" evidence="10">
    <location>
        <begin position="291"/>
        <end position="304"/>
    </location>
</feature>
<dbReference type="GO" id="GO:0005524">
    <property type="term" value="F:ATP binding"/>
    <property type="evidence" value="ECO:0007669"/>
    <property type="project" value="UniProtKB-KW"/>
</dbReference>
<dbReference type="CDD" id="cd18787">
    <property type="entry name" value="SF2_C_DEAD"/>
    <property type="match status" value="1"/>
</dbReference>
<comment type="similarity">
    <text evidence="9">Belongs to the DEAD box helicase family. DDX46/PRP5 subfamily.</text>
</comment>
<feature type="compositionally biased region" description="Basic and acidic residues" evidence="10">
    <location>
        <begin position="144"/>
        <end position="159"/>
    </location>
</feature>
<evidence type="ECO:0000259" key="12">
    <source>
        <dbReference type="PROSITE" id="PS51194"/>
    </source>
</evidence>
<dbReference type="EMBL" id="BTCM01000006">
    <property type="protein sequence ID" value="GMK58787.1"/>
    <property type="molecule type" value="Genomic_DNA"/>
</dbReference>
<comment type="subcellular location">
    <subcellularLocation>
        <location evidence="1">Nucleus</location>
    </subcellularLocation>
</comment>
<dbReference type="EC" id="3.6.4.13" evidence="2"/>
<feature type="compositionally biased region" description="Low complexity" evidence="10">
    <location>
        <begin position="273"/>
        <end position="285"/>
    </location>
</feature>
<accession>A0AAD3TXM7</accession>
<dbReference type="Proteomes" id="UP001222932">
    <property type="component" value="Unassembled WGS sequence"/>
</dbReference>
<dbReference type="InterPro" id="IPR056149">
    <property type="entry name" value="PRP5/DDX46/KHDC4_KH"/>
</dbReference>
<evidence type="ECO:0000256" key="6">
    <source>
        <dbReference type="ARBA" id="ARBA00022840"/>
    </source>
</evidence>
<dbReference type="FunFam" id="3.40.50.300:FF:000079">
    <property type="entry name" value="probable ATP-dependent RNA helicase DDX17"/>
    <property type="match status" value="1"/>
</dbReference>
<dbReference type="InterPro" id="IPR000629">
    <property type="entry name" value="RNA-helicase_DEAD-box_CS"/>
</dbReference>
<evidence type="ECO:0000256" key="10">
    <source>
        <dbReference type="SAM" id="MobiDB-lite"/>
    </source>
</evidence>
<sequence length="1091" mass="122872">MPRSPRRSRSPEPPRRSSHRSYRSPSPRRRDDRDRDRDRDRYDRDRRDDRRRDDRRYDDRGRYVKDRDRDYRRDYDRDDRRDRDHDYDRRDRDRDRRRDEERRDERRRDDRERDRERDDKRDSRDDHHRTNGRAASGTPGPGDEEQKKRQARERLEAWKRQRKAQGSNVASVSGTPEPDRRSPVKRESAPLNPLNAAAAKSGLSFSATLLSSLKPTPLKRSFAALDDEEVEDRKLEKLDLPAFNPEVQSGTEAGLASVDEDMAVAQGDDNENDAVAGAAEVNGNGSKMDVEEKEEEEEEEEDPLDAFMRDNDQQVKTVNVSDAKRSGNVAMEESDGEDEETVRNRAEEELSKAEAMLQQAASKSRKKDLPTPDHDKIDYEPFRKNFYTVPEEAAVMDEEEAELIRLEMDGIRIRGADAPKPVRRWGAFGIPLGCLDVIQQKEWSAPTPIQAQSIPAIMSGRDVIGVAKTGSGKTIAFLLPMLRHVKDQRPVSGLDGPVGLILAPTRELAMQIYREAKPFAKIMGLRLTCAVGGQSISDDIAAMKKGCEIVVCTPGRMIDLLTANNGRVTNLRRTTVLVMDEADRMFDMGFEPQVMKIINNTRPDAQKVLFSATFPKSMEALARRILIKPLEITVGGKSVVAPEIDQRVEVRDEDTKFNRLLEILGEMGQMYPDEPDFRVLIFVERQEAADDLFRDLLSRGYLSSSLHGGKDQIDRQEAVRNFKNGDIPIIVATSVAARGLDVKELKLVINYDAPSHMEDYVHRAGRTGRAGNTGTCITFITPEQEKLSVDLVRALESSKAFVPDNLKEMADDFMKKLKAGTAKAHRSGYVGHGLDRMQRKREEKDRAEKVTYGDTSEAVSLSSREGAVIPYKPKANEYKSNVPENSLKGESDYTYTEINVEVVNGPAPDKLPSGPAMRGTRQDAKSLPAQTLAALEQARKEGRHIDAANLAKIASKLQKQADHPKAAGLAAALAPETGRKTKDPDATDWHAVFPINDYPQKARWKVTNKEQMLLLSEISGASITMRGVYYPPGQDPAPGQEPKLHLLIESNEERRVRTAVDELRRIIIESSVAALQNADRNPTAGGRYSVM</sequence>
<evidence type="ECO:0000256" key="2">
    <source>
        <dbReference type="ARBA" id="ARBA00012552"/>
    </source>
</evidence>
<dbReference type="PROSITE" id="PS51192">
    <property type="entry name" value="HELICASE_ATP_BIND_1"/>
    <property type="match status" value="1"/>
</dbReference>
<dbReference type="InterPro" id="IPR014001">
    <property type="entry name" value="Helicase_ATP-bd"/>
</dbReference>
<dbReference type="Pfam" id="PF23469">
    <property type="entry name" value="KH_12"/>
    <property type="match status" value="1"/>
</dbReference>
<name>A0AAD3TXM7_9TREE</name>
<keyword evidence="4" id="KW-0378">Hydrolase</keyword>
<dbReference type="GO" id="GO:0008380">
    <property type="term" value="P:RNA splicing"/>
    <property type="evidence" value="ECO:0007669"/>
    <property type="project" value="UniProtKB-KW"/>
</dbReference>
<gene>
    <name evidence="13" type="primary">PRP5</name>
    <name evidence="13" type="ORF">CspeluHIS016_0602290</name>
</gene>
<evidence type="ECO:0000313" key="14">
    <source>
        <dbReference type="Proteomes" id="UP001222932"/>
    </source>
</evidence>
<evidence type="ECO:0000313" key="13">
    <source>
        <dbReference type="EMBL" id="GMK58787.1"/>
    </source>
</evidence>
<evidence type="ECO:0000256" key="8">
    <source>
        <dbReference type="ARBA" id="ARBA00023242"/>
    </source>
</evidence>
<dbReference type="InterPro" id="IPR011545">
    <property type="entry name" value="DEAD/DEAH_box_helicase_dom"/>
</dbReference>
<feature type="compositionally biased region" description="Acidic residues" evidence="10">
    <location>
        <begin position="258"/>
        <end position="272"/>
    </location>
</feature>
<dbReference type="CDD" id="cd17953">
    <property type="entry name" value="DEADc_DDX46"/>
    <property type="match status" value="1"/>
</dbReference>
<dbReference type="GO" id="GO:0016787">
    <property type="term" value="F:hydrolase activity"/>
    <property type="evidence" value="ECO:0007669"/>
    <property type="project" value="UniProtKB-KW"/>
</dbReference>
<evidence type="ECO:0000256" key="1">
    <source>
        <dbReference type="ARBA" id="ARBA00004123"/>
    </source>
</evidence>
<keyword evidence="3" id="KW-0547">Nucleotide-binding</keyword>
<keyword evidence="8" id="KW-0539">Nucleus</keyword>
<dbReference type="InterPro" id="IPR001650">
    <property type="entry name" value="Helicase_C-like"/>
</dbReference>
<feature type="region of interest" description="Disordered" evidence="10">
    <location>
        <begin position="834"/>
        <end position="856"/>
    </location>
</feature>